<dbReference type="PROSITE" id="PS51257">
    <property type="entry name" value="PROKAR_LIPOPROTEIN"/>
    <property type="match status" value="1"/>
</dbReference>
<dbReference type="Proteomes" id="UP000248729">
    <property type="component" value="Unassembled WGS sequence"/>
</dbReference>
<evidence type="ECO:0008006" key="4">
    <source>
        <dbReference type="Google" id="ProtNLM"/>
    </source>
</evidence>
<name>A0A329ELF3_VIBDI</name>
<comment type="caution">
    <text evidence="2">The sequence shown here is derived from an EMBL/GenBank/DDBJ whole genome shotgun (WGS) entry which is preliminary data.</text>
</comment>
<evidence type="ECO:0000256" key="1">
    <source>
        <dbReference type="SAM" id="SignalP"/>
    </source>
</evidence>
<dbReference type="AlphaFoldDB" id="A0A329ELF3"/>
<sequence>MKRKWLMSIPVLMATLLLSGCGSTSKGKEVTAQFHIDKINVQVTQFHEPAIEYHSKEELSKMVESLVLTKLADKGMLSDAPGMDTITINIDYTRRFVGDATPIPSDSLGYPEFNFNVQRAGDEPTKPLINRNNLVYKGSFAQNLQVIAGALRDKSVENDFVEAIANTVVNDIEELN</sequence>
<evidence type="ECO:0000313" key="2">
    <source>
        <dbReference type="EMBL" id="RAS65260.1"/>
    </source>
</evidence>
<dbReference type="GeneID" id="94026633"/>
<accession>A0A329ELF3</accession>
<proteinExistence type="predicted"/>
<feature type="chain" id="PRO_5016456610" description="Lipoprotein" evidence="1">
    <location>
        <begin position="20"/>
        <end position="176"/>
    </location>
</feature>
<dbReference type="RefSeq" id="WP_042487225.1">
    <property type="nucleotide sequence ID" value="NZ_CBCRWT010000015.1"/>
</dbReference>
<dbReference type="EMBL" id="QLTR01000008">
    <property type="protein sequence ID" value="RAS65260.1"/>
    <property type="molecule type" value="Genomic_DNA"/>
</dbReference>
<organism evidence="2 3">
    <name type="scientific">Vibrio diazotrophicus</name>
    <dbReference type="NCBI Taxonomy" id="685"/>
    <lineage>
        <taxon>Bacteria</taxon>
        <taxon>Pseudomonadati</taxon>
        <taxon>Pseudomonadota</taxon>
        <taxon>Gammaproteobacteria</taxon>
        <taxon>Vibrionales</taxon>
        <taxon>Vibrionaceae</taxon>
        <taxon>Vibrio</taxon>
    </lineage>
</organism>
<protein>
    <recommendedName>
        <fullName evidence="4">Lipoprotein</fullName>
    </recommendedName>
</protein>
<evidence type="ECO:0000313" key="3">
    <source>
        <dbReference type="Proteomes" id="UP000248729"/>
    </source>
</evidence>
<feature type="signal peptide" evidence="1">
    <location>
        <begin position="1"/>
        <end position="19"/>
    </location>
</feature>
<gene>
    <name evidence="2" type="ORF">DET48_108136</name>
</gene>
<keyword evidence="1" id="KW-0732">Signal</keyword>
<reference evidence="2 3" key="1">
    <citation type="submission" date="2018-06" db="EMBL/GenBank/DDBJ databases">
        <title>Freshwater and sediment microbial communities from various areas in North America, analyzing microbe dynamics in response to fracking.</title>
        <authorList>
            <person name="Lamendella R."/>
        </authorList>
    </citation>
    <scope>NUCLEOTIDE SEQUENCE [LARGE SCALE GENOMIC DNA]</scope>
    <source>
        <strain evidence="2 3">99A</strain>
    </source>
</reference>